<evidence type="ECO:0000256" key="2">
    <source>
        <dbReference type="ARBA" id="ARBA00004245"/>
    </source>
</evidence>
<dbReference type="GO" id="GO:0005516">
    <property type="term" value="F:calmodulin binding"/>
    <property type="evidence" value="ECO:0007669"/>
    <property type="project" value="TreeGrafter"/>
</dbReference>
<reference evidence="8" key="1">
    <citation type="submission" date="2014-11" db="EMBL/GenBank/DDBJ databases">
        <authorList>
            <person name="Otto D Thomas"/>
            <person name="Naeem Raeece"/>
        </authorList>
    </citation>
    <scope>NUCLEOTIDE SEQUENCE</scope>
</reference>
<dbReference type="GO" id="GO:0005856">
    <property type="term" value="C:cytoskeleton"/>
    <property type="evidence" value="ECO:0007669"/>
    <property type="project" value="UniProtKB-SubCell"/>
</dbReference>
<dbReference type="InterPro" id="IPR052102">
    <property type="entry name" value="Enkurin_domain-protein"/>
</dbReference>
<dbReference type="EMBL" id="CDMZ01001221">
    <property type="protein sequence ID" value="CEM29251.1"/>
    <property type="molecule type" value="Genomic_DNA"/>
</dbReference>
<feature type="compositionally biased region" description="Polar residues" evidence="6">
    <location>
        <begin position="17"/>
        <end position="27"/>
    </location>
</feature>
<evidence type="ECO:0000259" key="7">
    <source>
        <dbReference type="PROSITE" id="PS51665"/>
    </source>
</evidence>
<evidence type="ECO:0000256" key="4">
    <source>
        <dbReference type="ARBA" id="ARBA00023212"/>
    </source>
</evidence>
<organism evidence="8">
    <name type="scientific">Chromera velia CCMP2878</name>
    <dbReference type="NCBI Taxonomy" id="1169474"/>
    <lineage>
        <taxon>Eukaryota</taxon>
        <taxon>Sar</taxon>
        <taxon>Alveolata</taxon>
        <taxon>Colpodellida</taxon>
        <taxon>Chromeraceae</taxon>
        <taxon>Chromera</taxon>
    </lineage>
</organism>
<evidence type="ECO:0000313" key="8">
    <source>
        <dbReference type="EMBL" id="CEM29251.1"/>
    </source>
</evidence>
<evidence type="ECO:0000256" key="1">
    <source>
        <dbReference type="ARBA" id="ARBA00004138"/>
    </source>
</evidence>
<evidence type="ECO:0000256" key="5">
    <source>
        <dbReference type="ARBA" id="ARBA00023273"/>
    </source>
</evidence>
<dbReference type="Pfam" id="PF13864">
    <property type="entry name" value="Enkurin"/>
    <property type="match status" value="1"/>
</dbReference>
<evidence type="ECO:0000256" key="3">
    <source>
        <dbReference type="ARBA" id="ARBA00022490"/>
    </source>
</evidence>
<dbReference type="PROSITE" id="PS51665">
    <property type="entry name" value="ENKURIN"/>
    <property type="match status" value="1"/>
</dbReference>
<keyword evidence="4" id="KW-0206">Cytoskeleton</keyword>
<sequence>MKHPLHKSKHNPKCPPTGSTFGLAQTSKPGVVNIQGEEVEPQGSNHIYKKNLATFGPPPGSIKPEPVTYLKKGTFAKPVEPLQTIRKSKPELLQPSTLKTKLRPPVPATSDKPVMNLVSDKNFITSNAVDVILAAPHRPAPRPEDRDYMKKADYGKVPQYLTQIKADITQELEYIQKLQEEEDEKRRSQIKLMPEEQRQELIENLKAKWEKVNRDYQGQTHLTNLDTIGKRRRKENYEQTLQQIERDIEKLNKGYIFEDREY</sequence>
<dbReference type="VEuPathDB" id="CryptoDB:Cvel_21939"/>
<dbReference type="AlphaFoldDB" id="A0A0G4GHR5"/>
<dbReference type="PhylomeDB" id="A0A0G4GHR5"/>
<keyword evidence="5" id="KW-0966">Cell projection</keyword>
<name>A0A0G4GHR5_9ALVE</name>
<accession>A0A0G4GHR5</accession>
<evidence type="ECO:0000256" key="6">
    <source>
        <dbReference type="SAM" id="MobiDB-lite"/>
    </source>
</evidence>
<feature type="compositionally biased region" description="Basic residues" evidence="6">
    <location>
        <begin position="1"/>
        <end position="12"/>
    </location>
</feature>
<feature type="domain" description="Enkurin" evidence="7">
    <location>
        <begin position="165"/>
        <end position="259"/>
    </location>
</feature>
<gene>
    <name evidence="8" type="ORF">Cvel_21939</name>
</gene>
<feature type="region of interest" description="Disordered" evidence="6">
    <location>
        <begin position="1"/>
        <end position="27"/>
    </location>
</feature>
<dbReference type="PANTHER" id="PTHR21490:SF0">
    <property type="entry name" value="ENKURIN"/>
    <property type="match status" value="1"/>
</dbReference>
<comment type="subcellular location">
    <subcellularLocation>
        <location evidence="1">Cell projection</location>
        <location evidence="1">Cilium</location>
    </subcellularLocation>
    <subcellularLocation>
        <location evidence="2">Cytoplasm</location>
        <location evidence="2">Cytoskeleton</location>
    </subcellularLocation>
</comment>
<protein>
    <recommendedName>
        <fullName evidence="7">Enkurin domain-containing protein</fullName>
    </recommendedName>
</protein>
<proteinExistence type="predicted"/>
<dbReference type="InterPro" id="IPR027012">
    <property type="entry name" value="Enkurin_dom"/>
</dbReference>
<dbReference type="GO" id="GO:0005929">
    <property type="term" value="C:cilium"/>
    <property type="evidence" value="ECO:0007669"/>
    <property type="project" value="UniProtKB-SubCell"/>
</dbReference>
<dbReference type="PANTHER" id="PTHR21490">
    <property type="entry name" value="ENKURIN-RELATED"/>
    <property type="match status" value="1"/>
</dbReference>
<keyword evidence="3" id="KW-0963">Cytoplasm</keyword>